<evidence type="ECO:0000256" key="1">
    <source>
        <dbReference type="SAM" id="MobiDB-lite"/>
    </source>
</evidence>
<evidence type="ECO:0000313" key="2">
    <source>
        <dbReference type="EMBL" id="OEU09030.1"/>
    </source>
</evidence>
<dbReference type="Proteomes" id="UP000095751">
    <property type="component" value="Unassembled WGS sequence"/>
</dbReference>
<dbReference type="KEGG" id="fcy:FRACYDRAFT_249375"/>
<dbReference type="EMBL" id="KV784378">
    <property type="protein sequence ID" value="OEU09030.1"/>
    <property type="molecule type" value="Genomic_DNA"/>
</dbReference>
<keyword evidence="3" id="KW-1185">Reference proteome</keyword>
<feature type="compositionally biased region" description="Low complexity" evidence="1">
    <location>
        <begin position="115"/>
        <end position="125"/>
    </location>
</feature>
<dbReference type="OrthoDB" id="10570986at2759"/>
<dbReference type="InParanoid" id="A0A1E7ESP5"/>
<name>A0A1E7ESP5_9STRA</name>
<accession>A0A1E7ESP5</accession>
<feature type="region of interest" description="Disordered" evidence="1">
    <location>
        <begin position="105"/>
        <end position="139"/>
    </location>
</feature>
<sequence length="162" mass="17715">MSDINTGSAKNDTVSATNKLKNFCEEKIQDANYYVEKETKKFEISSAGNDMNRIAAKPQQWFDKTKNEFEHLTEEKKKEFDKATSGITGEFEKATKGIGKEFEKATAGITGGSSGSTATKSTTPTNENRNKNGTKVGEEEFEGCGDISSENFNCNSCGLFST</sequence>
<proteinExistence type="predicted"/>
<reference evidence="2 3" key="1">
    <citation type="submission" date="2016-09" db="EMBL/GenBank/DDBJ databases">
        <title>Extensive genetic diversity and differential bi-allelic expression allows diatom success in the polar Southern Ocean.</title>
        <authorList>
            <consortium name="DOE Joint Genome Institute"/>
            <person name="Mock T."/>
            <person name="Otillar R.P."/>
            <person name="Strauss J."/>
            <person name="Dupont C."/>
            <person name="Frickenhaus S."/>
            <person name="Maumus F."/>
            <person name="Mcmullan M."/>
            <person name="Sanges R."/>
            <person name="Schmutz J."/>
            <person name="Toseland A."/>
            <person name="Valas R."/>
            <person name="Veluchamy A."/>
            <person name="Ward B.J."/>
            <person name="Allen A."/>
            <person name="Barry K."/>
            <person name="Falciatore A."/>
            <person name="Ferrante M."/>
            <person name="Fortunato A.E."/>
            <person name="Gloeckner G."/>
            <person name="Gruber A."/>
            <person name="Hipkin R."/>
            <person name="Janech M."/>
            <person name="Kroth P."/>
            <person name="Leese F."/>
            <person name="Lindquist E."/>
            <person name="Lyon B.R."/>
            <person name="Martin J."/>
            <person name="Mayer C."/>
            <person name="Parker M."/>
            <person name="Quesneville H."/>
            <person name="Raymond J."/>
            <person name="Uhlig C."/>
            <person name="Valentin K.U."/>
            <person name="Worden A.Z."/>
            <person name="Armbrust E.V."/>
            <person name="Bowler C."/>
            <person name="Green B."/>
            <person name="Moulton V."/>
            <person name="Van Oosterhout C."/>
            <person name="Grigoriev I."/>
        </authorList>
    </citation>
    <scope>NUCLEOTIDE SEQUENCE [LARGE SCALE GENOMIC DNA]</scope>
    <source>
        <strain evidence="2 3">CCMP1102</strain>
    </source>
</reference>
<evidence type="ECO:0000313" key="3">
    <source>
        <dbReference type="Proteomes" id="UP000095751"/>
    </source>
</evidence>
<protein>
    <submittedName>
        <fullName evidence="2">Uncharacterized protein</fullName>
    </submittedName>
</protein>
<gene>
    <name evidence="2" type="ORF">FRACYDRAFT_249375</name>
</gene>
<organism evidence="2 3">
    <name type="scientific">Fragilariopsis cylindrus CCMP1102</name>
    <dbReference type="NCBI Taxonomy" id="635003"/>
    <lineage>
        <taxon>Eukaryota</taxon>
        <taxon>Sar</taxon>
        <taxon>Stramenopiles</taxon>
        <taxon>Ochrophyta</taxon>
        <taxon>Bacillariophyta</taxon>
        <taxon>Bacillariophyceae</taxon>
        <taxon>Bacillariophycidae</taxon>
        <taxon>Bacillariales</taxon>
        <taxon>Bacillariaceae</taxon>
        <taxon>Fragilariopsis</taxon>
    </lineage>
</organism>
<dbReference type="AlphaFoldDB" id="A0A1E7ESP5"/>